<gene>
    <name evidence="10" type="ORF">CNMCM5793_003557</name>
    <name evidence="11" type="ORF">CNMCM6106_003041</name>
</gene>
<dbReference type="PROSITE" id="PS50879">
    <property type="entry name" value="RNASE_H_1"/>
    <property type="match status" value="1"/>
</dbReference>
<proteinExistence type="inferred from homology"/>
<evidence type="ECO:0000256" key="8">
    <source>
        <dbReference type="SAM" id="MobiDB-lite"/>
    </source>
</evidence>
<accession>A0A8H6Q811</accession>
<evidence type="ECO:0000256" key="5">
    <source>
        <dbReference type="ARBA" id="ARBA00022723"/>
    </source>
</evidence>
<comment type="similarity">
    <text evidence="2">Belongs to the RNase H family.</text>
</comment>
<keyword evidence="6" id="KW-0255">Endonuclease</keyword>
<dbReference type="InterPro" id="IPR050092">
    <property type="entry name" value="RNase_H"/>
</dbReference>
<organism evidence="11 13">
    <name type="scientific">Aspergillus hiratsukae</name>
    <dbReference type="NCBI Taxonomy" id="1194566"/>
    <lineage>
        <taxon>Eukaryota</taxon>
        <taxon>Fungi</taxon>
        <taxon>Dikarya</taxon>
        <taxon>Ascomycota</taxon>
        <taxon>Pezizomycotina</taxon>
        <taxon>Eurotiomycetes</taxon>
        <taxon>Eurotiomycetidae</taxon>
        <taxon>Eurotiales</taxon>
        <taxon>Aspergillaceae</taxon>
        <taxon>Aspergillus</taxon>
        <taxon>Aspergillus subgen. Fumigati</taxon>
    </lineage>
</organism>
<keyword evidence="12" id="KW-1185">Reference proteome</keyword>
<dbReference type="Proteomes" id="UP000662466">
    <property type="component" value="Unassembled WGS sequence"/>
</dbReference>
<dbReference type="Pfam" id="PF00075">
    <property type="entry name" value="RNase_H"/>
    <property type="match status" value="1"/>
</dbReference>
<evidence type="ECO:0000259" key="9">
    <source>
        <dbReference type="PROSITE" id="PS50879"/>
    </source>
</evidence>
<evidence type="ECO:0000313" key="12">
    <source>
        <dbReference type="Proteomes" id="UP000630445"/>
    </source>
</evidence>
<dbReference type="CDD" id="cd09276">
    <property type="entry name" value="Rnase_HI_RT_non_LTR"/>
    <property type="match status" value="1"/>
</dbReference>
<dbReference type="AlphaFoldDB" id="A0A8H6Q811"/>
<dbReference type="PANTHER" id="PTHR10642">
    <property type="entry name" value="RIBONUCLEASE H1"/>
    <property type="match status" value="1"/>
</dbReference>
<dbReference type="SUPFAM" id="SSF53098">
    <property type="entry name" value="Ribonuclease H-like"/>
    <property type="match status" value="1"/>
</dbReference>
<evidence type="ECO:0000256" key="6">
    <source>
        <dbReference type="ARBA" id="ARBA00022759"/>
    </source>
</evidence>
<keyword evidence="7" id="KW-0378">Hydrolase</keyword>
<comment type="caution">
    <text evidence="11">The sequence shown here is derived from an EMBL/GenBank/DDBJ whole genome shotgun (WGS) entry which is preliminary data.</text>
</comment>
<evidence type="ECO:0000256" key="4">
    <source>
        <dbReference type="ARBA" id="ARBA00022722"/>
    </source>
</evidence>
<dbReference type="EMBL" id="JACBAF010002108">
    <property type="protein sequence ID" value="KAF7167509.1"/>
    <property type="molecule type" value="Genomic_DNA"/>
</dbReference>
<dbReference type="GO" id="GO:0046872">
    <property type="term" value="F:metal ion binding"/>
    <property type="evidence" value="ECO:0007669"/>
    <property type="project" value="UniProtKB-KW"/>
</dbReference>
<dbReference type="EMBL" id="JACBAD010001905">
    <property type="protein sequence ID" value="KAF7128706.1"/>
    <property type="molecule type" value="Genomic_DNA"/>
</dbReference>
<feature type="domain" description="RNase H type-1" evidence="9">
    <location>
        <begin position="136"/>
        <end position="272"/>
    </location>
</feature>
<evidence type="ECO:0000256" key="2">
    <source>
        <dbReference type="ARBA" id="ARBA00005300"/>
    </source>
</evidence>
<evidence type="ECO:0000256" key="3">
    <source>
        <dbReference type="ARBA" id="ARBA00012180"/>
    </source>
</evidence>
<dbReference type="GO" id="GO:0003676">
    <property type="term" value="F:nucleic acid binding"/>
    <property type="evidence" value="ECO:0007669"/>
    <property type="project" value="InterPro"/>
</dbReference>
<protein>
    <recommendedName>
        <fullName evidence="3">ribonuclease H</fullName>
        <ecNumber evidence="3">3.1.26.4</ecNumber>
    </recommendedName>
</protein>
<dbReference type="InterPro" id="IPR002156">
    <property type="entry name" value="RNaseH_domain"/>
</dbReference>
<evidence type="ECO:0000256" key="1">
    <source>
        <dbReference type="ARBA" id="ARBA00000077"/>
    </source>
</evidence>
<dbReference type="InterPro" id="IPR036397">
    <property type="entry name" value="RNaseH_sf"/>
</dbReference>
<dbReference type="EC" id="3.1.26.4" evidence="3"/>
<dbReference type="GO" id="GO:0043137">
    <property type="term" value="P:DNA replication, removal of RNA primer"/>
    <property type="evidence" value="ECO:0007669"/>
    <property type="project" value="TreeGrafter"/>
</dbReference>
<evidence type="ECO:0000313" key="13">
    <source>
        <dbReference type="Proteomes" id="UP000662466"/>
    </source>
</evidence>
<evidence type="ECO:0000256" key="7">
    <source>
        <dbReference type="ARBA" id="ARBA00022801"/>
    </source>
</evidence>
<dbReference type="GO" id="GO:0004523">
    <property type="term" value="F:RNA-DNA hybrid ribonuclease activity"/>
    <property type="evidence" value="ECO:0007669"/>
    <property type="project" value="UniProtKB-EC"/>
</dbReference>
<dbReference type="Proteomes" id="UP000630445">
    <property type="component" value="Unassembled WGS sequence"/>
</dbReference>
<name>A0A8H6Q811_9EURO</name>
<comment type="catalytic activity">
    <reaction evidence="1">
        <text>Endonucleolytic cleavage to 5'-phosphomonoester.</text>
        <dbReference type="EC" id="3.1.26.4"/>
    </reaction>
</comment>
<evidence type="ECO:0000313" key="11">
    <source>
        <dbReference type="EMBL" id="KAF7167509.1"/>
    </source>
</evidence>
<keyword evidence="5" id="KW-0479">Metal-binding</keyword>
<sequence length="278" mass="29810">MITGMMRITPIGPLLREAALEPAEVILDQRQLGYAARLLGLPGDHPAKLIIPVSLREGDLHAQLGEQPTDDRSWAAPSNAQGPWTLGQHLARNLATVIGTDPSAGFEKVAEVYPSTFPGMITVSPLEEAIKAAERNRPGIALWSDGSRLEDGRIGAGIAWQTLEGNWHTKQIPLGQGKEVFDAELVGAVQALVLALQWRDRGPVTVLLDSQAAIARLEHTRPGPGQALAQQAHEVAQQLNQQGRTVTIQWVPGHKGIEGNEQADQAAKLAATRPVRGA</sequence>
<keyword evidence="4" id="KW-0540">Nuclease</keyword>
<dbReference type="Gene3D" id="3.30.420.10">
    <property type="entry name" value="Ribonuclease H-like superfamily/Ribonuclease H"/>
    <property type="match status" value="1"/>
</dbReference>
<evidence type="ECO:0000313" key="10">
    <source>
        <dbReference type="EMBL" id="KAF7128706.1"/>
    </source>
</evidence>
<feature type="region of interest" description="Disordered" evidence="8">
    <location>
        <begin position="257"/>
        <end position="278"/>
    </location>
</feature>
<dbReference type="InterPro" id="IPR012337">
    <property type="entry name" value="RNaseH-like_sf"/>
</dbReference>
<dbReference type="PANTHER" id="PTHR10642:SF26">
    <property type="entry name" value="RIBONUCLEASE H1"/>
    <property type="match status" value="1"/>
</dbReference>
<reference evidence="11" key="1">
    <citation type="submission" date="2020-06" db="EMBL/GenBank/DDBJ databases">
        <title>Draft genome sequences of strains closely related to Aspergillus parafelis and Aspergillus hiratsukae.</title>
        <authorList>
            <person name="Dos Santos R.A.C."/>
            <person name="Rivero-Menendez O."/>
            <person name="Steenwyk J.L."/>
            <person name="Mead M.E."/>
            <person name="Goldman G.H."/>
            <person name="Alastruey-Izquierdo A."/>
            <person name="Rokas A."/>
        </authorList>
    </citation>
    <scope>NUCLEOTIDE SEQUENCE</scope>
    <source>
        <strain evidence="10">CNM-CM5793</strain>
        <strain evidence="11">CNM-CM6106</strain>
    </source>
</reference>
<dbReference type="OrthoDB" id="4504904at2759"/>